<evidence type="ECO:0000256" key="1">
    <source>
        <dbReference type="SAM" id="MobiDB-lite"/>
    </source>
</evidence>
<sequence>MNTDATTLVNADGPSVLASTDSDSITTRSGRGRGRGRGHGCGGTRGHGNATRGQVKARASAAAASCKVDYMLKHPSVTSGAYATYWKALKGTEEEKLWLKRADDVRAAQEQLFLHRANGNAHRLQRDSTRRTMASACSVTVGTHRTAASALGAHRHTVSAALHPWAIKYLDLHAVSP</sequence>
<dbReference type="EMBL" id="KN882061">
    <property type="protein sequence ID" value="KIY45180.1"/>
    <property type="molecule type" value="Genomic_DNA"/>
</dbReference>
<accession>A0A0D7A356</accession>
<evidence type="ECO:0000313" key="2">
    <source>
        <dbReference type="EMBL" id="KIY45180.1"/>
    </source>
</evidence>
<name>A0A0D7A356_9AGAR</name>
<dbReference type="Proteomes" id="UP000054144">
    <property type="component" value="Unassembled WGS sequence"/>
</dbReference>
<protein>
    <submittedName>
        <fullName evidence="2">Uncharacterized protein</fullName>
    </submittedName>
</protein>
<gene>
    <name evidence="2" type="ORF">FISHEDRAFT_61351</name>
</gene>
<reference evidence="2 3" key="1">
    <citation type="journal article" date="2015" name="Fungal Genet. Biol.">
        <title>Evolution of novel wood decay mechanisms in Agaricales revealed by the genome sequences of Fistulina hepatica and Cylindrobasidium torrendii.</title>
        <authorList>
            <person name="Floudas D."/>
            <person name="Held B.W."/>
            <person name="Riley R."/>
            <person name="Nagy L.G."/>
            <person name="Koehler G."/>
            <person name="Ransdell A.S."/>
            <person name="Younus H."/>
            <person name="Chow J."/>
            <person name="Chiniquy J."/>
            <person name="Lipzen A."/>
            <person name="Tritt A."/>
            <person name="Sun H."/>
            <person name="Haridas S."/>
            <person name="LaButti K."/>
            <person name="Ohm R.A."/>
            <person name="Kues U."/>
            <person name="Blanchette R.A."/>
            <person name="Grigoriev I.V."/>
            <person name="Minto R.E."/>
            <person name="Hibbett D.S."/>
        </authorList>
    </citation>
    <scope>NUCLEOTIDE SEQUENCE [LARGE SCALE GENOMIC DNA]</scope>
    <source>
        <strain evidence="2 3">ATCC 64428</strain>
    </source>
</reference>
<proteinExistence type="predicted"/>
<evidence type="ECO:0000313" key="3">
    <source>
        <dbReference type="Proteomes" id="UP000054144"/>
    </source>
</evidence>
<organism evidence="2 3">
    <name type="scientific">Fistulina hepatica ATCC 64428</name>
    <dbReference type="NCBI Taxonomy" id="1128425"/>
    <lineage>
        <taxon>Eukaryota</taxon>
        <taxon>Fungi</taxon>
        <taxon>Dikarya</taxon>
        <taxon>Basidiomycota</taxon>
        <taxon>Agaricomycotina</taxon>
        <taxon>Agaricomycetes</taxon>
        <taxon>Agaricomycetidae</taxon>
        <taxon>Agaricales</taxon>
        <taxon>Fistulinaceae</taxon>
        <taxon>Fistulina</taxon>
    </lineage>
</organism>
<dbReference type="AlphaFoldDB" id="A0A0D7A356"/>
<keyword evidence="3" id="KW-1185">Reference proteome</keyword>
<feature type="region of interest" description="Disordered" evidence="1">
    <location>
        <begin position="1"/>
        <end position="55"/>
    </location>
</feature>